<keyword evidence="2" id="KW-1185">Reference proteome</keyword>
<dbReference type="EMBL" id="CP033464">
    <property type="protein sequence ID" value="QDX93791.1"/>
    <property type="molecule type" value="Genomic_DNA"/>
</dbReference>
<gene>
    <name evidence="1" type="ORF">EEL30_16725</name>
</gene>
<evidence type="ECO:0000313" key="1">
    <source>
        <dbReference type="EMBL" id="QDX93791.1"/>
    </source>
</evidence>
<accession>A0A502IV20</accession>
<name>A0A502IV20_BRELA</name>
<reference evidence="1 2" key="1">
    <citation type="submission" date="2018-11" db="EMBL/GenBank/DDBJ databases">
        <title>Phylogenetic determinants of toxin gene distribution in genomes of Brevibacillus laterosporus.</title>
        <authorList>
            <person name="Glare T.R."/>
            <person name="Durrant A."/>
            <person name="Berry C."/>
            <person name="Palma L."/>
            <person name="Ormskirk M."/>
            <person name="Cox M.O."/>
        </authorList>
    </citation>
    <scope>NUCLEOTIDE SEQUENCE [LARGE SCALE GENOMIC DNA]</scope>
    <source>
        <strain evidence="1 2">1821L</strain>
    </source>
</reference>
<dbReference type="OrthoDB" id="2186606at2"/>
<dbReference type="AlphaFoldDB" id="A0A502IV20"/>
<protein>
    <submittedName>
        <fullName evidence="1">Holin</fullName>
    </submittedName>
</protein>
<organism evidence="1 2">
    <name type="scientific">Brevibacillus laterosporus</name>
    <name type="common">Bacillus laterosporus</name>
    <dbReference type="NCBI Taxonomy" id="1465"/>
    <lineage>
        <taxon>Bacteria</taxon>
        <taxon>Bacillati</taxon>
        <taxon>Bacillota</taxon>
        <taxon>Bacilli</taxon>
        <taxon>Bacillales</taxon>
        <taxon>Paenibacillaceae</taxon>
        <taxon>Brevibacillus</taxon>
    </lineage>
</organism>
<evidence type="ECO:0000313" key="2">
    <source>
        <dbReference type="Proteomes" id="UP000319432"/>
    </source>
</evidence>
<sequence>MGEHDTVSILQDVRERMVRVEEKVDHLSRDREKLDQVNDKARDAFALSQENARDIAEIKADSRRSWGVIIGMGTSFIGSILFYFLTK</sequence>
<dbReference type="Proteomes" id="UP000319432">
    <property type="component" value="Chromosome"/>
</dbReference>
<proteinExistence type="predicted"/>